<feature type="compositionally biased region" description="Polar residues" evidence="1">
    <location>
        <begin position="382"/>
        <end position="401"/>
    </location>
</feature>
<dbReference type="Proteomes" id="UP000076532">
    <property type="component" value="Unassembled WGS sequence"/>
</dbReference>
<evidence type="ECO:0000256" key="1">
    <source>
        <dbReference type="SAM" id="MobiDB-lite"/>
    </source>
</evidence>
<dbReference type="OrthoDB" id="5429838at2759"/>
<dbReference type="Pfam" id="PF22893">
    <property type="entry name" value="ULD_2"/>
    <property type="match status" value="1"/>
</dbReference>
<protein>
    <recommendedName>
        <fullName evidence="2">Ubiquitin-like domain-containing protein</fullName>
    </recommendedName>
</protein>
<sequence>MDQILKHIHAASSTPSLSVAQRPRPSEPPSNQITNIHVADDPFYNSTIRSLGEVRVMVGIVQIMMANPTLCSSQDLPETLASLKRMLTLMELAIRAYRNTDLVRSLSSAISIGVEECRRLLEELARNLTKDRHSLSNAVFSFIRKYVWARAGQGSTVHALDSKLRKSDSSFAACLLALGRAAWPELKRGGLGKETLDELAKFYVQLEQESTSLRHIHIDAVIVQDHLGRDLYVPMIFCMSSQDFHVVIAGFCSGLAGGVLIQRGNYRILDAGDQVIDPKEFDILLEPGMAVTMSIVFHEQAEERQDSKGYSCPRCQHINSKCTGWVTCAHCAGSFKISPEAEDSILSPDVEQHGGTDSIPDERSLFRRISVLQAANLEATRSPASSFLQTQSDATISTDEQPASEPIRNPTSQAQSDPTISTDQQPASESIRRPASILQTQSETILTPEQPGGQTSGPAYCRSLT</sequence>
<dbReference type="AlphaFoldDB" id="A0A166KTG1"/>
<evidence type="ECO:0000259" key="2">
    <source>
        <dbReference type="Pfam" id="PF22893"/>
    </source>
</evidence>
<name>A0A166KTG1_9AGAM</name>
<dbReference type="EMBL" id="KV417541">
    <property type="protein sequence ID" value="KZP22236.1"/>
    <property type="molecule type" value="Genomic_DNA"/>
</dbReference>
<accession>A0A166KTG1</accession>
<feature type="compositionally biased region" description="Polar residues" evidence="1">
    <location>
        <begin position="437"/>
        <end position="457"/>
    </location>
</feature>
<keyword evidence="4" id="KW-1185">Reference proteome</keyword>
<feature type="domain" description="Ubiquitin-like" evidence="2">
    <location>
        <begin position="219"/>
        <end position="298"/>
    </location>
</feature>
<gene>
    <name evidence="3" type="ORF">FIBSPDRAFT_489093</name>
</gene>
<feature type="region of interest" description="Disordered" evidence="1">
    <location>
        <begin position="11"/>
        <end position="32"/>
    </location>
</feature>
<evidence type="ECO:0000313" key="3">
    <source>
        <dbReference type="EMBL" id="KZP22236.1"/>
    </source>
</evidence>
<organism evidence="3 4">
    <name type="scientific">Athelia psychrophila</name>
    <dbReference type="NCBI Taxonomy" id="1759441"/>
    <lineage>
        <taxon>Eukaryota</taxon>
        <taxon>Fungi</taxon>
        <taxon>Dikarya</taxon>
        <taxon>Basidiomycota</taxon>
        <taxon>Agaricomycotina</taxon>
        <taxon>Agaricomycetes</taxon>
        <taxon>Agaricomycetidae</taxon>
        <taxon>Atheliales</taxon>
        <taxon>Atheliaceae</taxon>
        <taxon>Athelia</taxon>
    </lineage>
</organism>
<feature type="compositionally biased region" description="Polar residues" evidence="1">
    <location>
        <begin position="409"/>
        <end position="428"/>
    </location>
</feature>
<evidence type="ECO:0000313" key="4">
    <source>
        <dbReference type="Proteomes" id="UP000076532"/>
    </source>
</evidence>
<dbReference type="InterPro" id="IPR054464">
    <property type="entry name" value="ULD_fung"/>
</dbReference>
<feature type="region of interest" description="Disordered" evidence="1">
    <location>
        <begin position="380"/>
        <end position="465"/>
    </location>
</feature>
<reference evidence="3 4" key="1">
    <citation type="journal article" date="2016" name="Mol. Biol. Evol.">
        <title>Comparative Genomics of Early-Diverging Mushroom-Forming Fungi Provides Insights into the Origins of Lignocellulose Decay Capabilities.</title>
        <authorList>
            <person name="Nagy L.G."/>
            <person name="Riley R."/>
            <person name="Tritt A."/>
            <person name="Adam C."/>
            <person name="Daum C."/>
            <person name="Floudas D."/>
            <person name="Sun H."/>
            <person name="Yadav J.S."/>
            <person name="Pangilinan J."/>
            <person name="Larsson K.H."/>
            <person name="Matsuura K."/>
            <person name="Barry K."/>
            <person name="Labutti K."/>
            <person name="Kuo R."/>
            <person name="Ohm R.A."/>
            <person name="Bhattacharya S.S."/>
            <person name="Shirouzu T."/>
            <person name="Yoshinaga Y."/>
            <person name="Martin F.M."/>
            <person name="Grigoriev I.V."/>
            <person name="Hibbett D.S."/>
        </authorList>
    </citation>
    <scope>NUCLEOTIDE SEQUENCE [LARGE SCALE GENOMIC DNA]</scope>
    <source>
        <strain evidence="3 4">CBS 109695</strain>
    </source>
</reference>
<proteinExistence type="predicted"/>